<protein>
    <recommendedName>
        <fullName evidence="4">DUF983 domain-containing protein</fullName>
    </recommendedName>
</protein>
<reference evidence="3" key="1">
    <citation type="submission" date="2023-07" db="EMBL/GenBank/DDBJ databases">
        <title>30 novel species of actinomycetes from the DSMZ collection.</title>
        <authorList>
            <person name="Nouioui I."/>
        </authorList>
    </citation>
    <scope>NUCLEOTIDE SEQUENCE [LARGE SCALE GENOMIC DNA]</scope>
    <source>
        <strain evidence="3">DSM 45834</strain>
    </source>
</reference>
<organism evidence="2 3">
    <name type="scientific">Pseudonocardia charpentierae</name>
    <dbReference type="NCBI Taxonomy" id="3075545"/>
    <lineage>
        <taxon>Bacteria</taxon>
        <taxon>Bacillati</taxon>
        <taxon>Actinomycetota</taxon>
        <taxon>Actinomycetes</taxon>
        <taxon>Pseudonocardiales</taxon>
        <taxon>Pseudonocardiaceae</taxon>
        <taxon>Pseudonocardia</taxon>
    </lineage>
</organism>
<evidence type="ECO:0000313" key="3">
    <source>
        <dbReference type="Proteomes" id="UP001183202"/>
    </source>
</evidence>
<dbReference type="RefSeq" id="WP_311554266.1">
    <property type="nucleotide sequence ID" value="NZ_JAVREJ010000001.1"/>
</dbReference>
<evidence type="ECO:0000313" key="2">
    <source>
        <dbReference type="EMBL" id="MDT0348376.1"/>
    </source>
</evidence>
<keyword evidence="1" id="KW-0472">Membrane</keyword>
<keyword evidence="1" id="KW-1133">Transmembrane helix</keyword>
<feature type="transmembrane region" description="Helical" evidence="1">
    <location>
        <begin position="65"/>
        <end position="83"/>
    </location>
</feature>
<gene>
    <name evidence="2" type="ORF">RM445_02425</name>
</gene>
<proteinExistence type="predicted"/>
<feature type="transmembrane region" description="Helical" evidence="1">
    <location>
        <begin position="41"/>
        <end position="59"/>
    </location>
</feature>
<keyword evidence="1" id="KW-0812">Transmembrane</keyword>
<name>A0ABU2N3R2_9PSEU</name>
<comment type="caution">
    <text evidence="2">The sequence shown here is derived from an EMBL/GenBank/DDBJ whole genome shotgun (WGS) entry which is preliminary data.</text>
</comment>
<evidence type="ECO:0000256" key="1">
    <source>
        <dbReference type="SAM" id="Phobius"/>
    </source>
</evidence>
<sequence length="146" mass="16702">MQARTVAGADGRTWSVRRNIEWKTPATGDEFEHDVDGGRGAVLLILSALFLFWVVLIIWKPPLVHIPWYLWLIAVVILLFFPVRWIMRRPWTLVAETSGGYDLPAEHWTGMVRGRGRAKEEMRVLVRSLRTRATPGHADSPLHPVN</sequence>
<accession>A0ABU2N3R2</accession>
<dbReference type="Proteomes" id="UP001183202">
    <property type="component" value="Unassembled WGS sequence"/>
</dbReference>
<dbReference type="EMBL" id="JAVREJ010000001">
    <property type="protein sequence ID" value="MDT0348376.1"/>
    <property type="molecule type" value="Genomic_DNA"/>
</dbReference>
<keyword evidence="3" id="KW-1185">Reference proteome</keyword>
<evidence type="ECO:0008006" key="4">
    <source>
        <dbReference type="Google" id="ProtNLM"/>
    </source>
</evidence>